<reference evidence="2 3" key="1">
    <citation type="submission" date="2018-09" db="EMBL/GenBank/DDBJ databases">
        <title>Novel species of Arthrobacter.</title>
        <authorList>
            <person name="Liu Q."/>
            <person name="Xin Y.-H."/>
        </authorList>
    </citation>
    <scope>NUCLEOTIDE SEQUENCE [LARGE SCALE GENOMIC DNA]</scope>
    <source>
        <strain evidence="2 3">Hz2</strain>
    </source>
</reference>
<dbReference type="Proteomes" id="UP000272560">
    <property type="component" value="Unassembled WGS sequence"/>
</dbReference>
<organism evidence="2 3">
    <name type="scientific">Arthrobacter cheniae</name>
    <dbReference type="NCBI Taxonomy" id="1258888"/>
    <lineage>
        <taxon>Bacteria</taxon>
        <taxon>Bacillati</taxon>
        <taxon>Actinomycetota</taxon>
        <taxon>Actinomycetes</taxon>
        <taxon>Micrococcales</taxon>
        <taxon>Micrococcaceae</taxon>
        <taxon>Arthrobacter</taxon>
    </lineage>
</organism>
<proteinExistence type="predicted"/>
<keyword evidence="1" id="KW-0812">Transmembrane</keyword>
<feature type="transmembrane region" description="Helical" evidence="1">
    <location>
        <begin position="90"/>
        <end position="110"/>
    </location>
</feature>
<dbReference type="Pfam" id="PF13398">
    <property type="entry name" value="Peptidase_M50B"/>
    <property type="match status" value="1"/>
</dbReference>
<dbReference type="InterPro" id="IPR049500">
    <property type="entry name" value="Peptidase_M50B-like"/>
</dbReference>
<accession>A0A3A5M897</accession>
<comment type="caution">
    <text evidence="2">The sequence shown here is derived from an EMBL/GenBank/DDBJ whole genome shotgun (WGS) entry which is preliminary data.</text>
</comment>
<feature type="transmembrane region" description="Helical" evidence="1">
    <location>
        <begin position="116"/>
        <end position="134"/>
    </location>
</feature>
<gene>
    <name evidence="2" type="ORF">D6T63_16295</name>
</gene>
<keyword evidence="1" id="KW-1133">Transmembrane helix</keyword>
<sequence>MLLWERITDGFTQAAPPELGLAAIIAIVLAAAVLSLPRRSWRYFGLFVTVVHELGHATAALLTLQRVTGITLRLDHSGTTTSMGRRGWRAAFTTFWGYPVPAMVGAALVWSAAHGWAGAALSAGALVLVAALVLIRNGQGVLILGGSAAVALALVWFGGGASAGYACLVLGIALLVGSCRDWVKVMRVHARRRDLSSSDAYLLRGTTGVPSPLWLGLFALVIGAALVLALGPIALIAGSAGSSGTGA</sequence>
<feature type="transmembrane region" description="Helical" evidence="1">
    <location>
        <begin position="141"/>
        <end position="157"/>
    </location>
</feature>
<dbReference type="OrthoDB" id="5184455at2"/>
<feature type="transmembrane region" description="Helical" evidence="1">
    <location>
        <begin position="20"/>
        <end position="37"/>
    </location>
</feature>
<dbReference type="AlphaFoldDB" id="A0A3A5M897"/>
<protein>
    <submittedName>
        <fullName evidence="2">M50 family peptidase</fullName>
    </submittedName>
</protein>
<keyword evidence="3" id="KW-1185">Reference proteome</keyword>
<evidence type="ECO:0000313" key="2">
    <source>
        <dbReference type="EMBL" id="RJT76481.1"/>
    </source>
</evidence>
<evidence type="ECO:0000313" key="3">
    <source>
        <dbReference type="Proteomes" id="UP000272560"/>
    </source>
</evidence>
<name>A0A3A5M897_9MICC</name>
<feature type="transmembrane region" description="Helical" evidence="1">
    <location>
        <begin position="163"/>
        <end position="183"/>
    </location>
</feature>
<feature type="transmembrane region" description="Helical" evidence="1">
    <location>
        <begin position="213"/>
        <end position="237"/>
    </location>
</feature>
<evidence type="ECO:0000256" key="1">
    <source>
        <dbReference type="SAM" id="Phobius"/>
    </source>
</evidence>
<dbReference type="EMBL" id="QZVT01000011">
    <property type="protein sequence ID" value="RJT76481.1"/>
    <property type="molecule type" value="Genomic_DNA"/>
</dbReference>
<keyword evidence="1" id="KW-0472">Membrane</keyword>